<dbReference type="AlphaFoldDB" id="A0A1F7GCC4"/>
<dbReference type="Pfam" id="PF04565">
    <property type="entry name" value="RNA_pol_Rpb2_3"/>
    <property type="match status" value="1"/>
</dbReference>
<evidence type="ECO:0000256" key="2">
    <source>
        <dbReference type="ARBA" id="ARBA00022679"/>
    </source>
</evidence>
<dbReference type="Pfam" id="PF04561">
    <property type="entry name" value="RNA_pol_Rpb2_2"/>
    <property type="match status" value="1"/>
</dbReference>
<organism evidence="15 16">
    <name type="scientific">Candidatus Roizmanbacteria bacterium RIFCSPHIGHO2_01_FULL_39_12b</name>
    <dbReference type="NCBI Taxonomy" id="1802030"/>
    <lineage>
        <taxon>Bacteria</taxon>
        <taxon>Candidatus Roizmaniibacteriota</taxon>
    </lineage>
</organism>
<dbReference type="EMBL" id="MFZF01000016">
    <property type="protein sequence ID" value="OGK16504.1"/>
    <property type="molecule type" value="Genomic_DNA"/>
</dbReference>
<comment type="subunit">
    <text evidence="6 8">The RNAP catalytic core consists of 2 alpha, 1 beta, 1 beta' and 1 omega subunit. When a sigma factor is associated with the core the holoenzyme is formed, which can initiate transcription.</text>
</comment>
<evidence type="ECO:0000256" key="5">
    <source>
        <dbReference type="ARBA" id="ARBA00048552"/>
    </source>
</evidence>
<evidence type="ECO:0000259" key="10">
    <source>
        <dbReference type="Pfam" id="PF04560"/>
    </source>
</evidence>
<evidence type="ECO:0000313" key="15">
    <source>
        <dbReference type="EMBL" id="OGK16504.1"/>
    </source>
</evidence>
<feature type="domain" description="RNA polymerase Rpb2" evidence="10">
    <location>
        <begin position="1024"/>
        <end position="1096"/>
    </location>
</feature>
<evidence type="ECO:0000256" key="4">
    <source>
        <dbReference type="ARBA" id="ARBA00023163"/>
    </source>
</evidence>
<evidence type="ECO:0000256" key="1">
    <source>
        <dbReference type="ARBA" id="ARBA00022478"/>
    </source>
</evidence>
<keyword evidence="1 6" id="KW-0240">DNA-directed RNA polymerase</keyword>
<dbReference type="Pfam" id="PF04563">
    <property type="entry name" value="RNA_pol_Rpb2_1"/>
    <property type="match status" value="1"/>
</dbReference>
<dbReference type="Pfam" id="PF10385">
    <property type="entry name" value="RNA_pol_Rpb2_45"/>
    <property type="match status" value="1"/>
</dbReference>
<comment type="function">
    <text evidence="6 8">DNA-dependent RNA polymerase catalyzes the transcription of DNA into RNA using the four ribonucleoside triphosphates as substrates.</text>
</comment>
<evidence type="ECO:0000259" key="11">
    <source>
        <dbReference type="Pfam" id="PF04561"/>
    </source>
</evidence>
<evidence type="ECO:0000313" key="16">
    <source>
        <dbReference type="Proteomes" id="UP000178372"/>
    </source>
</evidence>
<accession>A0A1F7GCC4</accession>
<dbReference type="InterPro" id="IPR007641">
    <property type="entry name" value="RNA_pol_Rpb2_7"/>
</dbReference>
<dbReference type="GO" id="GO:0006351">
    <property type="term" value="P:DNA-templated transcription"/>
    <property type="evidence" value="ECO:0007669"/>
    <property type="project" value="UniProtKB-UniRule"/>
</dbReference>
<gene>
    <name evidence="6" type="primary">rpoB</name>
    <name evidence="15" type="ORF">A2690_04100</name>
</gene>
<dbReference type="InterPro" id="IPR007642">
    <property type="entry name" value="RNA_pol_Rpb2_2"/>
</dbReference>
<sequence>MSDRPNRYWSIYFFDKKYQFLALLRRQMPTPTKITKKSFIPKRVFYGQVDELEQLDLIEIQTKSWETFLNGGIKNILEEFFPIEDYTKKNFTLELIDVFYGEPRYTQEECIDKKLTYQFPVYAKVKLLNKKKNQEKTQDVYFFNLPKMTHRGTFIISGIERCVIGQIVRAPGVYFTAEVDKNTGSTVYNAEIRPYIGAWLDLTISKNNLIEAKINKKRKFLATAFLRSFKNMSDMEIVNLFSGIDKNLVEKYILPTLEKDNSKTHDEAILEIYKKIRPGEPLVLSTANETLNNLFFNNRRYTLDNVGRYKINKKLGLDINIEKENFILMQQDVVEMIKYLVNLTARRGNFDDIDHLANRRVRAVGELIGMYGIRVGMVRAERDIKSRMSMTMPEGEVMPSQIVNSKAIAAAINSFYRTSQLSTIVDQTNPLSELDNLRRLTVGGPGGIAKERASFSIRDIAASQYGRIDPIRSPEGPNIGVVTYLALYARVNDYGLLETPYRKVAKEKKGSKILVKVLPVVEYLQADDEEQYYITHGGVKVDENNFIVESRVTARYKGDVIEVDATRIDYIDYSPRQVVGLSPSLIPFLQHDEATRSLMGSNMFCQAVPLVAPSSPVVGTGVEQKVATGLNRTILSPEGGVIDYVDAKKLVLKGQSGKKYEYQLERFVKTNRDVVFDQSPRVSLNQSVSRGDVLIDGPSTEMGELAVGQNLIVAYSSLDGFGYEDGFVISERVLKKDLLTSMTMEEFVADVVDTKLGPEELTRDIPNVREEILANLDKSGLVVIGSLVESGDVLVGKVAPKGEKELSAEERLLRAIFGEKAKDVKDTSLRMPYGKKGVVVNVRIINAKRDPNELDPGILKKIIVTIGELRKITVGDKLAGRHGNKGVISRILPEHDMPFLEDGTPVDVVLSPTSVLNRLNLGQLFETILGMAGHLQGKKYAFPIFEPVDELLIQEELKNAGFSTTGKVNLYDGRTGRKFEKSVFVGVGYIMKLNHMVEDKFHARSTGPYSLVTQQPLGGKSQMGGQRFGEMEVWALESHRMPYALQEMLTIKSDDVHGRRKAFEAIIKGVDIPQSAVPESFNVLVKELNALGLDIQPVE</sequence>
<dbReference type="EC" id="2.7.7.6" evidence="6 8"/>
<feature type="domain" description="RNA polymerase beta subunit protrusion" evidence="12">
    <location>
        <begin position="57"/>
        <end position="409"/>
    </location>
</feature>
<comment type="catalytic activity">
    <reaction evidence="5 6 8">
        <text>RNA(n) + a ribonucleoside 5'-triphosphate = RNA(n+1) + diphosphate</text>
        <dbReference type="Rhea" id="RHEA:21248"/>
        <dbReference type="Rhea" id="RHEA-COMP:14527"/>
        <dbReference type="Rhea" id="RHEA-COMP:17342"/>
        <dbReference type="ChEBI" id="CHEBI:33019"/>
        <dbReference type="ChEBI" id="CHEBI:61557"/>
        <dbReference type="ChEBI" id="CHEBI:140395"/>
        <dbReference type="EC" id="2.7.7.6"/>
    </reaction>
</comment>
<evidence type="ECO:0000256" key="8">
    <source>
        <dbReference type="RuleBase" id="RU363031"/>
    </source>
</evidence>
<dbReference type="InterPro" id="IPR007644">
    <property type="entry name" value="RNA_pol_bsu_protrusion"/>
</dbReference>
<dbReference type="InterPro" id="IPR007121">
    <property type="entry name" value="RNA_pol_bsu_CS"/>
</dbReference>
<dbReference type="InterPro" id="IPR037034">
    <property type="entry name" value="RNA_pol_Rpb2_2_sf"/>
</dbReference>
<evidence type="ECO:0000259" key="14">
    <source>
        <dbReference type="Pfam" id="PF10385"/>
    </source>
</evidence>
<dbReference type="NCBIfam" id="NF001616">
    <property type="entry name" value="PRK00405.1"/>
    <property type="match status" value="1"/>
</dbReference>
<evidence type="ECO:0000259" key="12">
    <source>
        <dbReference type="Pfam" id="PF04563"/>
    </source>
</evidence>
<dbReference type="GO" id="GO:0003677">
    <property type="term" value="F:DNA binding"/>
    <property type="evidence" value="ECO:0007669"/>
    <property type="project" value="UniProtKB-UniRule"/>
</dbReference>
<dbReference type="Gene3D" id="3.90.1800.10">
    <property type="entry name" value="RNA polymerase alpha subunit dimerisation domain"/>
    <property type="match status" value="1"/>
</dbReference>
<dbReference type="Gene3D" id="2.40.270.10">
    <property type="entry name" value="DNA-directed RNA polymerase, subunit 2, domain 6"/>
    <property type="match status" value="2"/>
</dbReference>
<evidence type="ECO:0000259" key="13">
    <source>
        <dbReference type="Pfam" id="PF04565"/>
    </source>
</evidence>
<dbReference type="InterPro" id="IPR007645">
    <property type="entry name" value="RNA_pol_Rpb2_3"/>
</dbReference>
<dbReference type="Gene3D" id="2.30.150.10">
    <property type="entry name" value="DNA-directed RNA polymerase, beta subunit, external 1 domain"/>
    <property type="match status" value="1"/>
</dbReference>
<dbReference type="Proteomes" id="UP000178372">
    <property type="component" value="Unassembled WGS sequence"/>
</dbReference>
<evidence type="ECO:0000256" key="7">
    <source>
        <dbReference type="RuleBase" id="RU000434"/>
    </source>
</evidence>
<dbReference type="Gene3D" id="2.40.50.150">
    <property type="match status" value="1"/>
</dbReference>
<dbReference type="GO" id="GO:0000428">
    <property type="term" value="C:DNA-directed RNA polymerase complex"/>
    <property type="evidence" value="ECO:0007669"/>
    <property type="project" value="UniProtKB-KW"/>
</dbReference>
<feature type="domain" description="RNA polymerase Rpb2" evidence="11">
    <location>
        <begin position="169"/>
        <end position="362"/>
    </location>
</feature>
<dbReference type="CDD" id="cd00653">
    <property type="entry name" value="RNA_pol_B_RPB2"/>
    <property type="match status" value="1"/>
</dbReference>
<comment type="caution">
    <text evidence="15">The sequence shown here is derived from an EMBL/GenBank/DDBJ whole genome shotgun (WGS) entry which is preliminary data.</text>
</comment>
<dbReference type="InterPro" id="IPR010243">
    <property type="entry name" value="RNA_pol_bsu_bac"/>
</dbReference>
<evidence type="ECO:0000256" key="3">
    <source>
        <dbReference type="ARBA" id="ARBA00022695"/>
    </source>
</evidence>
<dbReference type="Pfam" id="PF04560">
    <property type="entry name" value="RNA_pol_Rpb2_7"/>
    <property type="match status" value="1"/>
</dbReference>
<feature type="domain" description="DNA-directed RNA polymerase beta subunit external 1" evidence="14">
    <location>
        <begin position="501"/>
        <end position="573"/>
    </location>
</feature>
<dbReference type="InterPro" id="IPR015712">
    <property type="entry name" value="DNA-dir_RNA_pol_su2"/>
</dbReference>
<comment type="similarity">
    <text evidence="6 7">Belongs to the RNA polymerase beta chain family.</text>
</comment>
<dbReference type="Gene3D" id="3.90.1110.10">
    <property type="entry name" value="RNA polymerase Rpb2, domain 2"/>
    <property type="match status" value="1"/>
</dbReference>
<feature type="domain" description="RNA polymerase Rpb2" evidence="13">
    <location>
        <begin position="424"/>
        <end position="491"/>
    </location>
</feature>
<dbReference type="Pfam" id="PF00562">
    <property type="entry name" value="RNA_pol_Rpb2_6"/>
    <property type="match status" value="1"/>
</dbReference>
<dbReference type="GO" id="GO:0003899">
    <property type="term" value="F:DNA-directed RNA polymerase activity"/>
    <property type="evidence" value="ECO:0007669"/>
    <property type="project" value="UniProtKB-UniRule"/>
</dbReference>
<dbReference type="InterPro" id="IPR007120">
    <property type="entry name" value="DNA-dir_RNAP_su2_dom"/>
</dbReference>
<proteinExistence type="inferred from homology"/>
<evidence type="ECO:0000256" key="6">
    <source>
        <dbReference type="HAMAP-Rule" id="MF_01321"/>
    </source>
</evidence>
<dbReference type="Gene3D" id="2.40.50.100">
    <property type="match status" value="1"/>
</dbReference>
<evidence type="ECO:0000259" key="9">
    <source>
        <dbReference type="Pfam" id="PF00562"/>
    </source>
</evidence>
<keyword evidence="4 6" id="KW-0804">Transcription</keyword>
<dbReference type="InterPro" id="IPR019462">
    <property type="entry name" value="DNA-dir_RNA_pol_bsu_external_1"/>
</dbReference>
<name>A0A1F7GCC4_9BACT</name>
<protein>
    <recommendedName>
        <fullName evidence="6 8">DNA-directed RNA polymerase subunit beta</fullName>
        <shortName evidence="6">RNAP subunit beta</shortName>
        <ecNumber evidence="6 8">2.7.7.6</ecNumber>
    </recommendedName>
    <alternativeName>
        <fullName evidence="6">RNA polymerase subunit beta</fullName>
    </alternativeName>
    <alternativeName>
        <fullName evidence="6">Transcriptase subunit beta</fullName>
    </alternativeName>
</protein>
<dbReference type="InterPro" id="IPR014724">
    <property type="entry name" value="RNA_pol_RPB2_OB-fold"/>
</dbReference>
<reference evidence="15 16" key="1">
    <citation type="journal article" date="2016" name="Nat. Commun.">
        <title>Thousands of microbial genomes shed light on interconnected biogeochemical processes in an aquifer system.</title>
        <authorList>
            <person name="Anantharaman K."/>
            <person name="Brown C.T."/>
            <person name="Hug L.A."/>
            <person name="Sharon I."/>
            <person name="Castelle C.J."/>
            <person name="Probst A.J."/>
            <person name="Thomas B.C."/>
            <person name="Singh A."/>
            <person name="Wilkins M.J."/>
            <person name="Karaoz U."/>
            <person name="Brodie E.L."/>
            <person name="Williams K.H."/>
            <person name="Hubbard S.S."/>
            <person name="Banfield J.F."/>
        </authorList>
    </citation>
    <scope>NUCLEOTIDE SEQUENCE [LARGE SCALE GENOMIC DNA]</scope>
</reference>
<keyword evidence="3 6" id="KW-0548">Nucleotidyltransferase</keyword>
<dbReference type="PANTHER" id="PTHR20856">
    <property type="entry name" value="DNA-DIRECTED RNA POLYMERASE I SUBUNIT 2"/>
    <property type="match status" value="1"/>
</dbReference>
<dbReference type="GO" id="GO:0032549">
    <property type="term" value="F:ribonucleoside binding"/>
    <property type="evidence" value="ECO:0007669"/>
    <property type="project" value="InterPro"/>
</dbReference>
<keyword evidence="2 6" id="KW-0808">Transferase</keyword>
<dbReference type="HAMAP" id="MF_01321">
    <property type="entry name" value="RNApol_bact_RpoB"/>
    <property type="match status" value="1"/>
</dbReference>
<feature type="domain" description="DNA-directed RNA polymerase subunit 2 hybrid-binding" evidence="9">
    <location>
        <begin position="639"/>
        <end position="1022"/>
    </location>
</feature>
<dbReference type="InterPro" id="IPR042107">
    <property type="entry name" value="DNA-dir_RNA_pol_bsu_ext_1_sf"/>
</dbReference>
<dbReference type="Gene3D" id="3.90.1100.10">
    <property type="match status" value="1"/>
</dbReference>
<dbReference type="PROSITE" id="PS01166">
    <property type="entry name" value="RNA_POL_BETA"/>
    <property type="match status" value="1"/>
</dbReference>
<dbReference type="InterPro" id="IPR037033">
    <property type="entry name" value="DNA-dir_RNAP_su2_hyb_sf"/>
</dbReference>
<dbReference type="SUPFAM" id="SSF64484">
    <property type="entry name" value="beta and beta-prime subunits of DNA dependent RNA-polymerase"/>
    <property type="match status" value="1"/>
</dbReference>